<dbReference type="InterPro" id="IPR053187">
    <property type="entry name" value="Notoamide_regulator"/>
</dbReference>
<name>A0A9P9ISV7_9HYPO</name>
<keyword evidence="1" id="KW-0539">Nucleus</keyword>
<protein>
    <recommendedName>
        <fullName evidence="2">Zn(2)-C6 fungal-type domain-containing protein</fullName>
    </recommendedName>
</protein>
<dbReference type="Gene3D" id="4.10.240.10">
    <property type="entry name" value="Zn(2)-C6 fungal-type DNA-binding domain"/>
    <property type="match status" value="1"/>
</dbReference>
<dbReference type="Proteomes" id="UP000717696">
    <property type="component" value="Unassembled WGS sequence"/>
</dbReference>
<dbReference type="AlphaFoldDB" id="A0A9P9ISV7"/>
<evidence type="ECO:0000259" key="2">
    <source>
        <dbReference type="PROSITE" id="PS50048"/>
    </source>
</evidence>
<dbReference type="GO" id="GO:0000981">
    <property type="term" value="F:DNA-binding transcription factor activity, RNA polymerase II-specific"/>
    <property type="evidence" value="ECO:0007669"/>
    <property type="project" value="InterPro"/>
</dbReference>
<evidence type="ECO:0000256" key="1">
    <source>
        <dbReference type="ARBA" id="ARBA00023242"/>
    </source>
</evidence>
<dbReference type="EMBL" id="JAGMUU010000020">
    <property type="protein sequence ID" value="KAH7129799.1"/>
    <property type="molecule type" value="Genomic_DNA"/>
</dbReference>
<organism evidence="3 4">
    <name type="scientific">Dactylonectria estremocensis</name>
    <dbReference type="NCBI Taxonomy" id="1079267"/>
    <lineage>
        <taxon>Eukaryota</taxon>
        <taxon>Fungi</taxon>
        <taxon>Dikarya</taxon>
        <taxon>Ascomycota</taxon>
        <taxon>Pezizomycotina</taxon>
        <taxon>Sordariomycetes</taxon>
        <taxon>Hypocreomycetidae</taxon>
        <taxon>Hypocreales</taxon>
        <taxon>Nectriaceae</taxon>
        <taxon>Dactylonectria</taxon>
    </lineage>
</organism>
<dbReference type="InterPro" id="IPR001138">
    <property type="entry name" value="Zn2Cys6_DnaBD"/>
</dbReference>
<keyword evidence="4" id="KW-1185">Reference proteome</keyword>
<dbReference type="SUPFAM" id="SSF57701">
    <property type="entry name" value="Zn2/Cys6 DNA-binding domain"/>
    <property type="match status" value="1"/>
</dbReference>
<dbReference type="PANTHER" id="PTHR47256:SF1">
    <property type="entry name" value="ZN(II)2CYS6 TRANSCRIPTION FACTOR (EUROFUNG)"/>
    <property type="match status" value="1"/>
</dbReference>
<dbReference type="SMART" id="SM00066">
    <property type="entry name" value="GAL4"/>
    <property type="match status" value="1"/>
</dbReference>
<evidence type="ECO:0000313" key="4">
    <source>
        <dbReference type="Proteomes" id="UP000717696"/>
    </source>
</evidence>
<dbReference type="PROSITE" id="PS50048">
    <property type="entry name" value="ZN2_CY6_FUNGAL_2"/>
    <property type="match status" value="1"/>
</dbReference>
<dbReference type="PANTHER" id="PTHR47256">
    <property type="entry name" value="ZN(II)2CYS6 TRANSCRIPTION FACTOR (EUROFUNG)-RELATED"/>
    <property type="match status" value="1"/>
</dbReference>
<gene>
    <name evidence="3" type="ORF">B0J13DRAFT_678869</name>
</gene>
<dbReference type="Pfam" id="PF00172">
    <property type="entry name" value="Zn_clus"/>
    <property type="match status" value="1"/>
</dbReference>
<evidence type="ECO:0000313" key="3">
    <source>
        <dbReference type="EMBL" id="KAH7129799.1"/>
    </source>
</evidence>
<comment type="caution">
    <text evidence="3">The sequence shown here is derived from an EMBL/GenBank/DDBJ whole genome shotgun (WGS) entry which is preliminary data.</text>
</comment>
<sequence length="215" mass="23537">MNQNAPARPLLRPLLPANLATRGAGAGVASASESSQASAPISKRKNTNLACQSCRRRKVKCNGGTPQCAQCAKWNIDCDYVGDGHDHPRAVKKKLLEVEDNLKAHQELFEILCTKSEDESMAILHRMRSGQDVQSILRHLQDGDLLLQVALAPETRYRYGFSLHSRMPAYLLRINNPYLQSHIYTPAIGGADKIEASPSGAALVVPDIGDQYHAL</sequence>
<accession>A0A9P9ISV7</accession>
<dbReference type="CDD" id="cd00067">
    <property type="entry name" value="GAL4"/>
    <property type="match status" value="1"/>
</dbReference>
<proteinExistence type="predicted"/>
<dbReference type="PROSITE" id="PS00463">
    <property type="entry name" value="ZN2_CY6_FUNGAL_1"/>
    <property type="match status" value="1"/>
</dbReference>
<dbReference type="GO" id="GO:0008270">
    <property type="term" value="F:zinc ion binding"/>
    <property type="evidence" value="ECO:0007669"/>
    <property type="project" value="InterPro"/>
</dbReference>
<reference evidence="3" key="1">
    <citation type="journal article" date="2021" name="Nat. Commun.">
        <title>Genetic determinants of endophytism in the Arabidopsis root mycobiome.</title>
        <authorList>
            <person name="Mesny F."/>
            <person name="Miyauchi S."/>
            <person name="Thiergart T."/>
            <person name="Pickel B."/>
            <person name="Atanasova L."/>
            <person name="Karlsson M."/>
            <person name="Huettel B."/>
            <person name="Barry K.W."/>
            <person name="Haridas S."/>
            <person name="Chen C."/>
            <person name="Bauer D."/>
            <person name="Andreopoulos W."/>
            <person name="Pangilinan J."/>
            <person name="LaButti K."/>
            <person name="Riley R."/>
            <person name="Lipzen A."/>
            <person name="Clum A."/>
            <person name="Drula E."/>
            <person name="Henrissat B."/>
            <person name="Kohler A."/>
            <person name="Grigoriev I.V."/>
            <person name="Martin F.M."/>
            <person name="Hacquard S."/>
        </authorList>
    </citation>
    <scope>NUCLEOTIDE SEQUENCE</scope>
    <source>
        <strain evidence="3">MPI-CAGE-AT-0021</strain>
    </source>
</reference>
<feature type="domain" description="Zn(2)-C6 fungal-type" evidence="2">
    <location>
        <begin position="50"/>
        <end position="80"/>
    </location>
</feature>
<dbReference type="OrthoDB" id="426882at2759"/>
<dbReference type="InterPro" id="IPR036864">
    <property type="entry name" value="Zn2-C6_fun-type_DNA-bd_sf"/>
</dbReference>